<evidence type="ECO:0000259" key="2">
    <source>
        <dbReference type="Pfam" id="PF14358"/>
    </source>
</evidence>
<keyword evidence="1" id="KW-0812">Transmembrane</keyword>
<proteinExistence type="predicted"/>
<name>A0ABT8Z0C3_9SPIR</name>
<feature type="transmembrane region" description="Helical" evidence="1">
    <location>
        <begin position="145"/>
        <end position="163"/>
    </location>
</feature>
<dbReference type="RefSeq" id="WP_304386175.1">
    <property type="nucleotide sequence ID" value="NZ_JAUPBL010000143.1"/>
</dbReference>
<feature type="transmembrane region" description="Helical" evidence="1">
    <location>
        <begin position="7"/>
        <end position="27"/>
    </location>
</feature>
<organism evidence="3 4">
    <name type="scientific">Brachyspira innocens</name>
    <dbReference type="NCBI Taxonomy" id="13264"/>
    <lineage>
        <taxon>Bacteria</taxon>
        <taxon>Pseudomonadati</taxon>
        <taxon>Spirochaetota</taxon>
        <taxon>Spirochaetia</taxon>
        <taxon>Brachyspirales</taxon>
        <taxon>Brachyspiraceae</taxon>
        <taxon>Brachyspira</taxon>
    </lineage>
</organism>
<feature type="transmembrane region" description="Helical" evidence="1">
    <location>
        <begin position="109"/>
        <end position="133"/>
    </location>
</feature>
<dbReference type="Pfam" id="PF14358">
    <property type="entry name" value="DUF4405"/>
    <property type="match status" value="1"/>
</dbReference>
<dbReference type="InterPro" id="IPR025517">
    <property type="entry name" value="DUF4405"/>
</dbReference>
<reference evidence="3" key="1">
    <citation type="submission" date="2023-07" db="EMBL/GenBank/DDBJ databases">
        <title>Mucosal microbiota of week-old chicken and adult hens.</title>
        <authorList>
            <person name="Volf J."/>
            <person name="Karasova D."/>
            <person name="Crhanova M."/>
            <person name="Faldynova M."/>
            <person name="Prikrylova H."/>
            <person name="Zeman M."/>
            <person name="Babak V."/>
            <person name="Rajova J."/>
            <person name="Rychlik I."/>
        </authorList>
    </citation>
    <scope>NUCLEOTIDE SEQUENCE</scope>
    <source>
        <strain evidence="3">ET902</strain>
    </source>
</reference>
<keyword evidence="4" id="KW-1185">Reference proteome</keyword>
<feature type="transmembrane region" description="Helical" evidence="1">
    <location>
        <begin position="33"/>
        <end position="53"/>
    </location>
</feature>
<evidence type="ECO:0000313" key="3">
    <source>
        <dbReference type="EMBL" id="MDO7021584.1"/>
    </source>
</evidence>
<accession>A0ABT8Z0C3</accession>
<dbReference type="Proteomes" id="UP001175147">
    <property type="component" value="Unassembled WGS sequence"/>
</dbReference>
<feature type="transmembrane region" description="Helical" evidence="1">
    <location>
        <begin position="65"/>
        <end position="89"/>
    </location>
</feature>
<evidence type="ECO:0000313" key="4">
    <source>
        <dbReference type="Proteomes" id="UP001175147"/>
    </source>
</evidence>
<dbReference type="EMBL" id="JAUPBM010000235">
    <property type="protein sequence ID" value="MDO7021584.1"/>
    <property type="molecule type" value="Genomic_DNA"/>
</dbReference>
<evidence type="ECO:0000256" key="1">
    <source>
        <dbReference type="SAM" id="Phobius"/>
    </source>
</evidence>
<keyword evidence="1" id="KW-0472">Membrane</keyword>
<sequence length="222" mass="26338">MKNKIKILIDIIMTVLFFVLIGYRFTGRTIHEYLGYLIFIFFILHHILNFHWYRNLNKGKYSLNRILNTFINTMLFICMLGLIISGILFNRNVVEFFNLEGIKVFNKRLHIICCYWGLVLMSVHLGMHWGMFINMSKKFINIKKQIYMITALLVAVYGVVSFIKRGIYIRLFSVTRVASYEEAFIFFFIDHLAIMGLFIFITYYLHILSNKLNKVNVIGKEL</sequence>
<protein>
    <submittedName>
        <fullName evidence="3">DUF4405 domain-containing protein</fullName>
    </submittedName>
</protein>
<feature type="transmembrane region" description="Helical" evidence="1">
    <location>
        <begin position="183"/>
        <end position="205"/>
    </location>
</feature>
<comment type="caution">
    <text evidence="3">The sequence shown here is derived from an EMBL/GenBank/DDBJ whole genome shotgun (WGS) entry which is preliminary data.</text>
</comment>
<keyword evidence="1" id="KW-1133">Transmembrane helix</keyword>
<feature type="domain" description="Flavinylation-associated cytochrome" evidence="2">
    <location>
        <begin position="70"/>
        <end position="129"/>
    </location>
</feature>
<gene>
    <name evidence="3" type="ORF">Q5M86_12460</name>
</gene>